<feature type="region of interest" description="Disordered" evidence="1">
    <location>
        <begin position="1"/>
        <end position="24"/>
    </location>
</feature>
<evidence type="ECO:0000256" key="1">
    <source>
        <dbReference type="SAM" id="MobiDB-lite"/>
    </source>
</evidence>
<dbReference type="AlphaFoldDB" id="A0A2P2NHK0"/>
<sequence length="24" mass="2794">MPLDTPRPQHNKRPDCTCGRSKQQ</sequence>
<organism evidence="2">
    <name type="scientific">Rhizophora mucronata</name>
    <name type="common">Asiatic mangrove</name>
    <dbReference type="NCBI Taxonomy" id="61149"/>
    <lineage>
        <taxon>Eukaryota</taxon>
        <taxon>Viridiplantae</taxon>
        <taxon>Streptophyta</taxon>
        <taxon>Embryophyta</taxon>
        <taxon>Tracheophyta</taxon>
        <taxon>Spermatophyta</taxon>
        <taxon>Magnoliopsida</taxon>
        <taxon>eudicotyledons</taxon>
        <taxon>Gunneridae</taxon>
        <taxon>Pentapetalae</taxon>
        <taxon>rosids</taxon>
        <taxon>fabids</taxon>
        <taxon>Malpighiales</taxon>
        <taxon>Rhizophoraceae</taxon>
        <taxon>Rhizophora</taxon>
    </lineage>
</organism>
<accession>A0A2P2NHK0</accession>
<evidence type="ECO:0000313" key="2">
    <source>
        <dbReference type="EMBL" id="MBX41972.1"/>
    </source>
</evidence>
<name>A0A2P2NHK0_RHIMU</name>
<reference evidence="2" key="1">
    <citation type="submission" date="2018-02" db="EMBL/GenBank/DDBJ databases">
        <title>Rhizophora mucronata_Transcriptome.</title>
        <authorList>
            <person name="Meera S.P."/>
            <person name="Sreeshan A."/>
            <person name="Augustine A."/>
        </authorList>
    </citation>
    <scope>NUCLEOTIDE SEQUENCE</scope>
    <source>
        <tissue evidence="2">Leaf</tissue>
    </source>
</reference>
<protein>
    <submittedName>
        <fullName evidence="2">Uncharacterized protein</fullName>
    </submittedName>
</protein>
<dbReference type="EMBL" id="GGEC01061488">
    <property type="protein sequence ID" value="MBX41972.1"/>
    <property type="molecule type" value="Transcribed_RNA"/>
</dbReference>
<proteinExistence type="predicted"/>